<evidence type="ECO:0000313" key="5">
    <source>
        <dbReference type="Proteomes" id="UP000231501"/>
    </source>
</evidence>
<dbReference type="Proteomes" id="UP000231501">
    <property type="component" value="Unassembled WGS sequence"/>
</dbReference>
<keyword evidence="2" id="KW-1133">Transmembrane helix</keyword>
<gene>
    <name evidence="4" type="ORF">CS062_05475</name>
</gene>
<dbReference type="EMBL" id="PEOG01000012">
    <property type="protein sequence ID" value="PIM54230.1"/>
    <property type="molecule type" value="Genomic_DNA"/>
</dbReference>
<evidence type="ECO:0000313" key="4">
    <source>
        <dbReference type="EMBL" id="PIM54230.1"/>
    </source>
</evidence>
<dbReference type="InterPro" id="IPR036890">
    <property type="entry name" value="HATPase_C_sf"/>
</dbReference>
<sequence length="293" mass="31966">MGRAPSESFDWPGWPLMVVCLFLGTALGYTLGVEVANLITGMQERSLLSSPLRRVLSVMVIALIPGFGATLFFLSRSRLAAAEARAETLRRQAAETQLRLLESQLEPHMLFNTLANLRVLIGLDPERAQAMLDHLIAFLRATLSASRAERHTLKDEFARLQDYLALMQVRMGSRLRFSFELPPALEAVSVPPLLLQPLVENAIRHGLEPHVGGGLLTVRASRDDERLLLDVEDDGVGFDPAARPAPGGGFGTTQVRERLAVACGTEAALEVARREGGGTLARIRIPMNAFNPS</sequence>
<dbReference type="Pfam" id="PF06580">
    <property type="entry name" value="His_kinase"/>
    <property type="match status" value="1"/>
</dbReference>
<feature type="transmembrane region" description="Helical" evidence="2">
    <location>
        <begin position="56"/>
        <end position="75"/>
    </location>
</feature>
<reference evidence="4 5" key="1">
    <citation type="submission" date="2017-11" db="EMBL/GenBank/DDBJ databases">
        <title>Draft genome sequence of Mitsuaria sp. HWN-4.</title>
        <authorList>
            <person name="Gundlapally S.R."/>
        </authorList>
    </citation>
    <scope>NUCLEOTIDE SEQUENCE [LARGE SCALE GENOMIC DNA]</scope>
    <source>
        <strain evidence="4 5">HWN-4</strain>
    </source>
</reference>
<comment type="caution">
    <text evidence="4">The sequence shown here is derived from an EMBL/GenBank/DDBJ whole genome shotgun (WGS) entry which is preliminary data.</text>
</comment>
<proteinExistence type="predicted"/>
<keyword evidence="2" id="KW-0812">Transmembrane</keyword>
<accession>A0A2G9CCR4</accession>
<dbReference type="GO" id="GO:0000155">
    <property type="term" value="F:phosphorelay sensor kinase activity"/>
    <property type="evidence" value="ECO:0007669"/>
    <property type="project" value="InterPro"/>
</dbReference>
<name>A0A2G9CCR4_9BURK</name>
<feature type="domain" description="Histidine kinase" evidence="3">
    <location>
        <begin position="194"/>
        <end position="289"/>
    </location>
</feature>
<dbReference type="SUPFAM" id="SSF55874">
    <property type="entry name" value="ATPase domain of HSP90 chaperone/DNA topoisomerase II/histidine kinase"/>
    <property type="match status" value="1"/>
</dbReference>
<dbReference type="Gene3D" id="3.30.565.10">
    <property type="entry name" value="Histidine kinase-like ATPase, C-terminal domain"/>
    <property type="match status" value="1"/>
</dbReference>
<dbReference type="InterPro" id="IPR050640">
    <property type="entry name" value="Bact_2-comp_sensor_kinase"/>
</dbReference>
<keyword evidence="1" id="KW-0175">Coiled coil</keyword>
<dbReference type="AlphaFoldDB" id="A0A2G9CCR4"/>
<evidence type="ECO:0000256" key="1">
    <source>
        <dbReference type="SAM" id="Coils"/>
    </source>
</evidence>
<dbReference type="InterPro" id="IPR010559">
    <property type="entry name" value="Sig_transdc_His_kin_internal"/>
</dbReference>
<dbReference type="PANTHER" id="PTHR34220">
    <property type="entry name" value="SENSOR HISTIDINE KINASE YPDA"/>
    <property type="match status" value="1"/>
</dbReference>
<dbReference type="PROSITE" id="PS50109">
    <property type="entry name" value="HIS_KIN"/>
    <property type="match status" value="1"/>
</dbReference>
<keyword evidence="5" id="KW-1185">Reference proteome</keyword>
<dbReference type="InterPro" id="IPR005467">
    <property type="entry name" value="His_kinase_dom"/>
</dbReference>
<keyword evidence="4" id="KW-0808">Transferase</keyword>
<dbReference type="InterPro" id="IPR003594">
    <property type="entry name" value="HATPase_dom"/>
</dbReference>
<dbReference type="GO" id="GO:0016020">
    <property type="term" value="C:membrane"/>
    <property type="evidence" value="ECO:0007669"/>
    <property type="project" value="InterPro"/>
</dbReference>
<keyword evidence="4" id="KW-0418">Kinase</keyword>
<feature type="coiled-coil region" evidence="1">
    <location>
        <begin position="79"/>
        <end position="106"/>
    </location>
</feature>
<dbReference type="SMART" id="SM00387">
    <property type="entry name" value="HATPase_c"/>
    <property type="match status" value="1"/>
</dbReference>
<keyword evidence="2" id="KW-0472">Membrane</keyword>
<dbReference type="OrthoDB" id="2514702at2"/>
<dbReference type="PANTHER" id="PTHR34220:SF9">
    <property type="entry name" value="SIGNAL TRANSDUCTION HISTIDINE KINASE INTERNAL REGION DOMAIN-CONTAINING PROTEIN"/>
    <property type="match status" value="1"/>
</dbReference>
<dbReference type="Pfam" id="PF02518">
    <property type="entry name" value="HATPase_c"/>
    <property type="match status" value="1"/>
</dbReference>
<evidence type="ECO:0000256" key="2">
    <source>
        <dbReference type="SAM" id="Phobius"/>
    </source>
</evidence>
<organism evidence="4 5">
    <name type="scientific">Roseateles chitinivorans</name>
    <dbReference type="NCBI Taxonomy" id="2917965"/>
    <lineage>
        <taxon>Bacteria</taxon>
        <taxon>Pseudomonadati</taxon>
        <taxon>Pseudomonadota</taxon>
        <taxon>Betaproteobacteria</taxon>
        <taxon>Burkholderiales</taxon>
        <taxon>Sphaerotilaceae</taxon>
        <taxon>Roseateles</taxon>
    </lineage>
</organism>
<evidence type="ECO:0000259" key="3">
    <source>
        <dbReference type="PROSITE" id="PS50109"/>
    </source>
</evidence>
<protein>
    <submittedName>
        <fullName evidence="4">Sensor histidine kinase</fullName>
    </submittedName>
</protein>